<proteinExistence type="predicted"/>
<organism evidence="1 2">
    <name type="scientific">Alcanivorax borkumensis (strain ATCC 700651 / DSM 11573 / NCIMB 13689 / SK2)</name>
    <dbReference type="NCBI Taxonomy" id="393595"/>
    <lineage>
        <taxon>Bacteria</taxon>
        <taxon>Pseudomonadati</taxon>
        <taxon>Pseudomonadota</taxon>
        <taxon>Gammaproteobacteria</taxon>
        <taxon>Oceanospirillales</taxon>
        <taxon>Alcanivoracaceae</taxon>
        <taxon>Alcanivorax</taxon>
    </lineage>
</organism>
<dbReference type="EMBL" id="AM286690">
    <property type="protein sequence ID" value="CAL16021.1"/>
    <property type="molecule type" value="Genomic_DNA"/>
</dbReference>
<reference evidence="1 2" key="1">
    <citation type="journal article" date="2006" name="Nat. Biotechnol.">
        <title>Genome sequence of the ubiquitous hydrocarbon-degrading marine bacterium Alcanivorax borkumensis.</title>
        <authorList>
            <person name="Schneiker S."/>
            <person name="Martins dos Santos V.A.P."/>
            <person name="Bartels D."/>
            <person name="Bekel T."/>
            <person name="Brecht M."/>
            <person name="Buhrmester J."/>
            <person name="Chernikova T.N."/>
            <person name="Denaro R."/>
            <person name="Ferrer M."/>
            <person name="Gertler C."/>
            <person name="Goesmann A."/>
            <person name="Golyshina O.V."/>
            <person name="Kaminski F."/>
            <person name="Khachane A.N."/>
            <person name="Lang S."/>
            <person name="Linke B."/>
            <person name="McHardy A.C."/>
            <person name="Meyer F."/>
            <person name="Nechitaylo T."/>
            <person name="Puehler A."/>
            <person name="Regenhardt D."/>
            <person name="Rupp O."/>
            <person name="Sabirova J.S."/>
            <person name="Selbitschka W."/>
            <person name="Yakimov M.M."/>
            <person name="Timmis K.N."/>
            <person name="Vorhoelter F.-J."/>
            <person name="Weidner S."/>
            <person name="Kaiser O."/>
            <person name="Golyshin P.N."/>
        </authorList>
    </citation>
    <scope>NUCLEOTIDE SEQUENCE [LARGE SCALE GENOMIC DNA]</scope>
    <source>
        <strain evidence="2">ATCC 700651 / DSM 11573 / NCIMB 13689 / SK2</strain>
    </source>
</reference>
<evidence type="ECO:0000313" key="2">
    <source>
        <dbReference type="Proteomes" id="UP000008871"/>
    </source>
</evidence>
<gene>
    <name evidence="1" type="ordered locus">ABO_0573</name>
</gene>
<dbReference type="HOGENOM" id="CLU_3264692_0_0_6"/>
<dbReference type="Proteomes" id="UP000008871">
    <property type="component" value="Chromosome"/>
</dbReference>
<dbReference type="PROSITE" id="PS51257">
    <property type="entry name" value="PROKAR_LIPOPROTEIN"/>
    <property type="match status" value="1"/>
</dbReference>
<name>Q0VS27_ALCBS</name>
<protein>
    <submittedName>
        <fullName evidence="1">Uncharacterized protein</fullName>
    </submittedName>
</protein>
<accession>Q0VS27</accession>
<keyword evidence="2" id="KW-1185">Reference proteome</keyword>
<dbReference type="KEGG" id="abo:ABO_0573"/>
<dbReference type="AlphaFoldDB" id="Q0VS27"/>
<evidence type="ECO:0000313" key="1">
    <source>
        <dbReference type="EMBL" id="CAL16021.1"/>
    </source>
</evidence>
<sequence>MQRIGRCDQVALKAADDPAAVIGAPGGSVAGCYCGLGALQE</sequence>